<organism evidence="1">
    <name type="scientific">viral metagenome</name>
    <dbReference type="NCBI Taxonomy" id="1070528"/>
    <lineage>
        <taxon>unclassified sequences</taxon>
        <taxon>metagenomes</taxon>
        <taxon>organismal metagenomes</taxon>
    </lineage>
</organism>
<dbReference type="AlphaFoldDB" id="A0A6C0J713"/>
<proteinExistence type="predicted"/>
<name>A0A6C0J713_9ZZZZ</name>
<accession>A0A6C0J713</accession>
<protein>
    <submittedName>
        <fullName evidence="1">Uncharacterized protein</fullName>
    </submittedName>
</protein>
<dbReference type="EMBL" id="MN740341">
    <property type="protein sequence ID" value="QHU01442.1"/>
    <property type="molecule type" value="Genomic_DNA"/>
</dbReference>
<sequence length="93" mass="10827">MEEMKRNHLLKKIPVKQKKQNLTDLTKVKFYLGIQTTFGSKKYNTFENARGNAIGDDSVGGITKLKKHFTLKKGRELKKSKKKDVKSWFKKLI</sequence>
<reference evidence="1" key="1">
    <citation type="journal article" date="2020" name="Nature">
        <title>Giant virus diversity and host interactions through global metagenomics.</title>
        <authorList>
            <person name="Schulz F."/>
            <person name="Roux S."/>
            <person name="Paez-Espino D."/>
            <person name="Jungbluth S."/>
            <person name="Walsh D.A."/>
            <person name="Denef V.J."/>
            <person name="McMahon K.D."/>
            <person name="Konstantinidis K.T."/>
            <person name="Eloe-Fadrosh E.A."/>
            <person name="Kyrpides N.C."/>
            <person name="Woyke T."/>
        </authorList>
    </citation>
    <scope>NUCLEOTIDE SEQUENCE</scope>
    <source>
        <strain evidence="1">GVMAG-M-3300025860-25</strain>
    </source>
</reference>
<evidence type="ECO:0000313" key="1">
    <source>
        <dbReference type="EMBL" id="QHU01442.1"/>
    </source>
</evidence>